<proteinExistence type="predicted"/>
<organism evidence="3 4">
    <name type="scientific">Nocardioides scoriae</name>
    <dbReference type="NCBI Taxonomy" id="642780"/>
    <lineage>
        <taxon>Bacteria</taxon>
        <taxon>Bacillati</taxon>
        <taxon>Actinomycetota</taxon>
        <taxon>Actinomycetes</taxon>
        <taxon>Propionibacteriales</taxon>
        <taxon>Nocardioidaceae</taxon>
        <taxon>Nocardioides</taxon>
    </lineage>
</organism>
<evidence type="ECO:0000256" key="2">
    <source>
        <dbReference type="SAM" id="Phobius"/>
    </source>
</evidence>
<dbReference type="Proteomes" id="UP000198859">
    <property type="component" value="Chromosome I"/>
</dbReference>
<keyword evidence="2" id="KW-1133">Transmembrane helix</keyword>
<evidence type="ECO:0000313" key="3">
    <source>
        <dbReference type="EMBL" id="SDS88754.1"/>
    </source>
</evidence>
<accession>A0A1H1VV16</accession>
<dbReference type="RefSeq" id="WP_091731146.1">
    <property type="nucleotide sequence ID" value="NZ_LT629757.1"/>
</dbReference>
<feature type="transmembrane region" description="Helical" evidence="2">
    <location>
        <begin position="59"/>
        <end position="77"/>
    </location>
</feature>
<keyword evidence="2" id="KW-0812">Transmembrane</keyword>
<feature type="region of interest" description="Disordered" evidence="1">
    <location>
        <begin position="178"/>
        <end position="199"/>
    </location>
</feature>
<evidence type="ECO:0000256" key="1">
    <source>
        <dbReference type="SAM" id="MobiDB-lite"/>
    </source>
</evidence>
<feature type="transmembrane region" description="Helical" evidence="2">
    <location>
        <begin position="89"/>
        <end position="110"/>
    </location>
</feature>
<keyword evidence="4" id="KW-1185">Reference proteome</keyword>
<feature type="transmembrane region" description="Helical" evidence="2">
    <location>
        <begin position="35"/>
        <end position="52"/>
    </location>
</feature>
<reference evidence="4" key="1">
    <citation type="submission" date="2016-10" db="EMBL/GenBank/DDBJ databases">
        <authorList>
            <person name="Varghese N."/>
            <person name="Submissions S."/>
        </authorList>
    </citation>
    <scope>NUCLEOTIDE SEQUENCE [LARGE SCALE GENOMIC DNA]</scope>
    <source>
        <strain evidence="4">DSM 22127</strain>
    </source>
</reference>
<gene>
    <name evidence="3" type="ORF">SAMN04488570_2952</name>
</gene>
<keyword evidence="2" id="KW-0472">Membrane</keyword>
<name>A0A1H1VV16_9ACTN</name>
<feature type="transmembrane region" description="Helical" evidence="2">
    <location>
        <begin position="122"/>
        <end position="140"/>
    </location>
</feature>
<sequence>MSPLQRIGLGLVVVVASATVGPSASQRYDLLADPLGWALVLWGVLALGRVDGTGERLALLRWPALLAGIVSVPMWLPQLRHRLDAPLEWTASLPQLLFCLLLCRLVAELARERGERGLGTRFGLLGWGFVVVALLPAVTLGGDVPALAPTTALVALAVALGLVWSLFAVHRRPWLGGPGDAGTGRQHPARTHGGRPPSS</sequence>
<feature type="transmembrane region" description="Helical" evidence="2">
    <location>
        <begin position="146"/>
        <end position="169"/>
    </location>
</feature>
<dbReference type="OrthoDB" id="3529161at2"/>
<evidence type="ECO:0000313" key="4">
    <source>
        <dbReference type="Proteomes" id="UP000198859"/>
    </source>
</evidence>
<protein>
    <submittedName>
        <fullName evidence="3">Uncharacterized protein</fullName>
    </submittedName>
</protein>
<dbReference type="AlphaFoldDB" id="A0A1H1VV16"/>
<dbReference type="EMBL" id="LT629757">
    <property type="protein sequence ID" value="SDS88754.1"/>
    <property type="molecule type" value="Genomic_DNA"/>
</dbReference>